<dbReference type="PANTHER" id="PTHR21654:SF84">
    <property type="entry name" value="SI:DKEY-66I24.7"/>
    <property type="match status" value="1"/>
</dbReference>
<evidence type="ECO:0000256" key="2">
    <source>
        <dbReference type="ARBA" id="ARBA00022737"/>
    </source>
</evidence>
<accession>A0A843XLL9</accession>
<feature type="compositionally biased region" description="Polar residues" evidence="7">
    <location>
        <begin position="631"/>
        <end position="641"/>
    </location>
</feature>
<evidence type="ECO:0000256" key="7">
    <source>
        <dbReference type="SAM" id="MobiDB-lite"/>
    </source>
</evidence>
<feature type="compositionally biased region" description="Acidic residues" evidence="7">
    <location>
        <begin position="275"/>
        <end position="284"/>
    </location>
</feature>
<feature type="compositionally biased region" description="Low complexity" evidence="7">
    <location>
        <begin position="260"/>
        <end position="274"/>
    </location>
</feature>
<feature type="compositionally biased region" description="Acidic residues" evidence="7">
    <location>
        <begin position="693"/>
        <end position="713"/>
    </location>
</feature>
<dbReference type="CDD" id="cd12203">
    <property type="entry name" value="GT1"/>
    <property type="match status" value="2"/>
</dbReference>
<evidence type="ECO:0000313" key="9">
    <source>
        <dbReference type="EMBL" id="MQM20226.1"/>
    </source>
</evidence>
<feature type="compositionally biased region" description="Low complexity" evidence="7">
    <location>
        <begin position="432"/>
        <end position="447"/>
    </location>
</feature>
<dbReference type="Gene3D" id="1.10.10.60">
    <property type="entry name" value="Homeodomain-like"/>
    <property type="match status" value="2"/>
</dbReference>
<reference evidence="9" key="1">
    <citation type="submission" date="2017-07" db="EMBL/GenBank/DDBJ databases">
        <title>Taro Niue Genome Assembly and Annotation.</title>
        <authorList>
            <person name="Atibalentja N."/>
            <person name="Keating K."/>
            <person name="Fields C.J."/>
        </authorList>
    </citation>
    <scope>NUCLEOTIDE SEQUENCE</scope>
    <source>
        <strain evidence="9">Niue_2</strain>
        <tissue evidence="9">Leaf</tissue>
    </source>
</reference>
<feature type="compositionally biased region" description="Polar residues" evidence="7">
    <location>
        <begin position="37"/>
        <end position="47"/>
    </location>
</feature>
<dbReference type="GO" id="GO:0003677">
    <property type="term" value="F:DNA binding"/>
    <property type="evidence" value="ECO:0007669"/>
    <property type="project" value="UniProtKB-KW"/>
</dbReference>
<dbReference type="Pfam" id="PF13837">
    <property type="entry name" value="Myb_DNA-bind_4"/>
    <property type="match status" value="2"/>
</dbReference>
<dbReference type="GO" id="GO:0006355">
    <property type="term" value="P:regulation of DNA-templated transcription"/>
    <property type="evidence" value="ECO:0007669"/>
    <property type="project" value="UniProtKB-ARBA"/>
</dbReference>
<evidence type="ECO:0000259" key="8">
    <source>
        <dbReference type="PROSITE" id="PS50090"/>
    </source>
</evidence>
<dbReference type="SMART" id="SM00717">
    <property type="entry name" value="SANT"/>
    <property type="match status" value="2"/>
</dbReference>
<name>A0A843XLL9_COLES</name>
<evidence type="ECO:0000256" key="6">
    <source>
        <dbReference type="ARBA" id="ARBA00023242"/>
    </source>
</evidence>
<dbReference type="InterPro" id="IPR044822">
    <property type="entry name" value="Myb_DNA-bind_4"/>
</dbReference>
<dbReference type="EMBL" id="NMUH01009608">
    <property type="protein sequence ID" value="MQM20226.1"/>
    <property type="molecule type" value="Genomic_DNA"/>
</dbReference>
<keyword evidence="4" id="KW-0238">DNA-binding</keyword>
<evidence type="ECO:0000256" key="4">
    <source>
        <dbReference type="ARBA" id="ARBA00023125"/>
    </source>
</evidence>
<comment type="subcellular location">
    <subcellularLocation>
        <location evidence="1">Nucleus</location>
    </subcellularLocation>
</comment>
<keyword evidence="10" id="KW-1185">Reference proteome</keyword>
<dbReference type="GO" id="GO:0005634">
    <property type="term" value="C:nucleus"/>
    <property type="evidence" value="ECO:0007669"/>
    <property type="project" value="UniProtKB-SubCell"/>
</dbReference>
<feature type="region of interest" description="Disordered" evidence="7">
    <location>
        <begin position="252"/>
        <end position="303"/>
    </location>
</feature>
<feature type="region of interest" description="Disordered" evidence="7">
    <location>
        <begin position="566"/>
        <end position="716"/>
    </location>
</feature>
<feature type="region of interest" description="Disordered" evidence="7">
    <location>
        <begin position="392"/>
        <end position="477"/>
    </location>
</feature>
<sequence>MQQGGSQYGAPPPDMNPFASAGTPRSRADHVLGGPASEQQPGTSAQQPPLVETASPIASRAPPRGSSLAELAPGGPAGFPDDDALAAAGEEADRGGAPGNRWPRQETLALLKIRSEMDAAFRDATLKAPLWEDVTRKLAELGYTRSAKKCKEKFENVHKYYKRTKDGRAGRQDGKSYRFFSQLEALHSSGGGGGGGASSTPAAPVPATSGGTPNTVASSIGMVGSSGNLNPTPLNAIPPAVGTAPTRVVPDPMAGVSGPSIGISFSATSSSSASESEEDTEEGLTGEPRKRKRRGGGDGGSGRKMMAFFEELMRQVMERQEAMQQRFLEAIEKREQDRMIREEAWKRQEVARLTREHEMMAQERAMSASRDAAIIAFLQKMTGQTVQVPVPVPVPAPVPDATRPQPPSQQHPPPAPVSPPPPEQTRPPPPQRSQSQQPQPQQITPVRSQATSLEIVPVSEAPEVVATGSAEPASSRWPKSEVLVLIKLRTELESRYQEAGPKGPLWEEIASLMQRMGYNRSSKRCKEKWENINKYYKKVKESNKKRPEDSKTCPYFHELDAIYRKKHLGSSGGGGVGSSKQPEPMTADPHPQQPPPLQSETEGKSDAGGGGNSNSNGDRNGGGGNGGTSSAATQKAQTSNGGLKPGIFEEGMGGSGSTKKPEDIVKELMIDQQQQQRQHHQPMMVDYDKPEELEGEDTEQDGDEDDEDEEDGEMGYRIHYQQRAGVNGTANGGAKELAAAAGSFMAMM</sequence>
<evidence type="ECO:0000256" key="3">
    <source>
        <dbReference type="ARBA" id="ARBA00023015"/>
    </source>
</evidence>
<evidence type="ECO:0000256" key="1">
    <source>
        <dbReference type="ARBA" id="ARBA00004123"/>
    </source>
</evidence>
<gene>
    <name evidence="9" type="ORF">Taro_053242</name>
</gene>
<organism evidence="9 10">
    <name type="scientific">Colocasia esculenta</name>
    <name type="common">Wild taro</name>
    <name type="synonym">Arum esculentum</name>
    <dbReference type="NCBI Taxonomy" id="4460"/>
    <lineage>
        <taxon>Eukaryota</taxon>
        <taxon>Viridiplantae</taxon>
        <taxon>Streptophyta</taxon>
        <taxon>Embryophyta</taxon>
        <taxon>Tracheophyta</taxon>
        <taxon>Spermatophyta</taxon>
        <taxon>Magnoliopsida</taxon>
        <taxon>Liliopsida</taxon>
        <taxon>Araceae</taxon>
        <taxon>Aroideae</taxon>
        <taxon>Colocasieae</taxon>
        <taxon>Colocasia</taxon>
    </lineage>
</organism>
<dbReference type="PANTHER" id="PTHR21654">
    <property type="entry name" value="FI21293P1"/>
    <property type="match status" value="1"/>
</dbReference>
<evidence type="ECO:0000256" key="5">
    <source>
        <dbReference type="ARBA" id="ARBA00023163"/>
    </source>
</evidence>
<keyword evidence="6" id="KW-0539">Nucleus</keyword>
<keyword evidence="2" id="KW-0677">Repeat</keyword>
<comment type="caution">
    <text evidence="9">The sequence shown here is derived from an EMBL/GenBank/DDBJ whole genome shotgun (WGS) entry which is preliminary data.</text>
</comment>
<feature type="compositionally biased region" description="Basic and acidic residues" evidence="7">
    <location>
        <begin position="659"/>
        <end position="669"/>
    </location>
</feature>
<dbReference type="FunFam" id="1.10.10.60:FF:000061">
    <property type="entry name" value="Trihelix transcription factor GT-2"/>
    <property type="match status" value="1"/>
</dbReference>
<dbReference type="PROSITE" id="PS50090">
    <property type="entry name" value="MYB_LIKE"/>
    <property type="match status" value="2"/>
</dbReference>
<keyword evidence="5" id="KW-0804">Transcription</keyword>
<protein>
    <recommendedName>
        <fullName evidence="8">Myb-like domain-containing protein</fullName>
    </recommendedName>
</protein>
<dbReference type="InterPro" id="IPR001005">
    <property type="entry name" value="SANT/Myb"/>
</dbReference>
<dbReference type="FunFam" id="1.10.10.60:FF:000092">
    <property type="entry name" value="Trihelix transcription factor GT-2"/>
    <property type="match status" value="1"/>
</dbReference>
<evidence type="ECO:0000313" key="10">
    <source>
        <dbReference type="Proteomes" id="UP000652761"/>
    </source>
</evidence>
<feature type="domain" description="Myb-like" evidence="8">
    <location>
        <begin position="100"/>
        <end position="158"/>
    </location>
</feature>
<feature type="region of interest" description="Disordered" evidence="7">
    <location>
        <begin position="1"/>
        <end position="103"/>
    </location>
</feature>
<feature type="compositionally biased region" description="Pro residues" evidence="7">
    <location>
        <begin position="392"/>
        <end position="431"/>
    </location>
</feature>
<feature type="domain" description="Myb-like" evidence="8">
    <location>
        <begin position="469"/>
        <end position="533"/>
    </location>
</feature>
<dbReference type="OrthoDB" id="691673at2759"/>
<keyword evidence="3" id="KW-0805">Transcription regulation</keyword>
<proteinExistence type="predicted"/>
<dbReference type="Proteomes" id="UP000652761">
    <property type="component" value="Unassembled WGS sequence"/>
</dbReference>
<dbReference type="AlphaFoldDB" id="A0A843XLL9"/>
<feature type="region of interest" description="Disordered" evidence="7">
    <location>
        <begin position="188"/>
        <end position="224"/>
    </location>
</feature>
<feature type="compositionally biased region" description="Low complexity" evidence="7">
    <location>
        <begin position="198"/>
        <end position="213"/>
    </location>
</feature>